<comment type="caution">
    <text evidence="2">The sequence shown here is derived from an EMBL/GenBank/DDBJ whole genome shotgun (WGS) entry which is preliminary data.</text>
</comment>
<dbReference type="Proteomes" id="UP000327157">
    <property type="component" value="Chromosome 5"/>
</dbReference>
<dbReference type="AlphaFoldDB" id="A0A5N5I9U8"/>
<gene>
    <name evidence="2" type="ORF">D8674_025885</name>
</gene>
<proteinExistence type="predicted"/>
<evidence type="ECO:0000313" key="2">
    <source>
        <dbReference type="EMBL" id="KAB2635351.1"/>
    </source>
</evidence>
<reference evidence="2 3" key="1">
    <citation type="submission" date="2019-09" db="EMBL/GenBank/DDBJ databases">
        <authorList>
            <person name="Ou C."/>
        </authorList>
    </citation>
    <scope>NUCLEOTIDE SEQUENCE [LARGE SCALE GENOMIC DNA]</scope>
    <source>
        <strain evidence="2">S2</strain>
        <tissue evidence="2">Leaf</tissue>
    </source>
</reference>
<keyword evidence="3" id="KW-1185">Reference proteome</keyword>
<sequence length="93" mass="10456">MEVNECEKTTLHDVNMEEEMRMKQQLAQQEAYDEDDDMPGGAQRVQFGYRENPFEDSTSSGLGMGMAHPNPIASLPSLLTSKSLEMSPWHPVP</sequence>
<protein>
    <submittedName>
        <fullName evidence="2">DnaJ protein-like protein</fullName>
    </submittedName>
</protein>
<evidence type="ECO:0000313" key="3">
    <source>
        <dbReference type="Proteomes" id="UP000327157"/>
    </source>
</evidence>
<accession>A0A5N5I9U8</accession>
<reference evidence="3" key="2">
    <citation type="submission" date="2019-10" db="EMBL/GenBank/DDBJ databases">
        <title>A de novo genome assembly of a pear dwarfing rootstock.</title>
        <authorList>
            <person name="Wang F."/>
            <person name="Wang J."/>
            <person name="Li S."/>
            <person name="Zhang Y."/>
            <person name="Fang M."/>
            <person name="Ma L."/>
            <person name="Zhao Y."/>
            <person name="Jiang S."/>
        </authorList>
    </citation>
    <scope>NUCLEOTIDE SEQUENCE [LARGE SCALE GENOMIC DNA]</scope>
</reference>
<dbReference type="EMBL" id="SMOL01000004">
    <property type="protein sequence ID" value="KAB2635351.1"/>
    <property type="molecule type" value="Genomic_DNA"/>
</dbReference>
<organism evidence="2 3">
    <name type="scientific">Pyrus ussuriensis x Pyrus communis</name>
    <dbReference type="NCBI Taxonomy" id="2448454"/>
    <lineage>
        <taxon>Eukaryota</taxon>
        <taxon>Viridiplantae</taxon>
        <taxon>Streptophyta</taxon>
        <taxon>Embryophyta</taxon>
        <taxon>Tracheophyta</taxon>
        <taxon>Spermatophyta</taxon>
        <taxon>Magnoliopsida</taxon>
        <taxon>eudicotyledons</taxon>
        <taxon>Gunneridae</taxon>
        <taxon>Pentapetalae</taxon>
        <taxon>rosids</taxon>
        <taxon>fabids</taxon>
        <taxon>Rosales</taxon>
        <taxon>Rosaceae</taxon>
        <taxon>Amygdaloideae</taxon>
        <taxon>Maleae</taxon>
        <taxon>Pyrus</taxon>
    </lineage>
</organism>
<dbReference type="OrthoDB" id="1727125at2759"/>
<evidence type="ECO:0000256" key="1">
    <source>
        <dbReference type="SAM" id="MobiDB-lite"/>
    </source>
</evidence>
<reference evidence="2 3" key="3">
    <citation type="submission" date="2019-11" db="EMBL/GenBank/DDBJ databases">
        <title>A de novo genome assembly of a pear dwarfing rootstock.</title>
        <authorList>
            <person name="Wang F."/>
            <person name="Wang J."/>
            <person name="Li S."/>
            <person name="Zhang Y."/>
            <person name="Fang M."/>
            <person name="Ma L."/>
            <person name="Zhao Y."/>
            <person name="Jiang S."/>
        </authorList>
    </citation>
    <scope>NUCLEOTIDE SEQUENCE [LARGE SCALE GENOMIC DNA]</scope>
    <source>
        <strain evidence="2">S2</strain>
        <tissue evidence="2">Leaf</tissue>
    </source>
</reference>
<name>A0A5N5I9U8_9ROSA</name>
<feature type="region of interest" description="Disordered" evidence="1">
    <location>
        <begin position="21"/>
        <end position="44"/>
    </location>
</feature>